<evidence type="ECO:0000313" key="4">
    <source>
        <dbReference type="EMBL" id="KAL0882760.1"/>
    </source>
</evidence>
<keyword evidence="5" id="KW-1185">Reference proteome</keyword>
<reference evidence="4 5" key="1">
    <citation type="submission" date="2024-06" db="EMBL/GenBank/DDBJ databases">
        <title>A chromosome-level genome assembly of beet webworm, Loxostege sticticalis.</title>
        <authorList>
            <person name="Zhang Y."/>
        </authorList>
    </citation>
    <scope>NUCLEOTIDE SEQUENCE [LARGE SCALE GENOMIC DNA]</scope>
    <source>
        <strain evidence="4">AQ026</strain>
        <tissue evidence="4">Whole body</tissue>
    </source>
</reference>
<gene>
    <name evidence="4" type="ORF">ABMA27_016311</name>
</gene>
<evidence type="ECO:0000259" key="3">
    <source>
        <dbReference type="Pfam" id="PF13359"/>
    </source>
</evidence>
<evidence type="ECO:0000313" key="5">
    <source>
        <dbReference type="Proteomes" id="UP001549920"/>
    </source>
</evidence>
<comment type="cofactor">
    <cofactor evidence="1">
        <name>a divalent metal cation</name>
        <dbReference type="ChEBI" id="CHEBI:60240"/>
    </cofactor>
</comment>
<evidence type="ECO:0000256" key="2">
    <source>
        <dbReference type="ARBA" id="ARBA00022723"/>
    </source>
</evidence>
<evidence type="ECO:0000256" key="1">
    <source>
        <dbReference type="ARBA" id="ARBA00001968"/>
    </source>
</evidence>
<dbReference type="InterPro" id="IPR027806">
    <property type="entry name" value="HARBI1_dom"/>
</dbReference>
<name>A0ABR3I1T2_LOXSC</name>
<dbReference type="Proteomes" id="UP001549920">
    <property type="component" value="Unassembled WGS sequence"/>
</dbReference>
<accession>A0ABR3I1T2</accession>
<protein>
    <recommendedName>
        <fullName evidence="3">DDE Tnp4 domain-containing protein</fullName>
    </recommendedName>
</protein>
<sequence length="491" mass="56379">MEGLNNVNYENIQNYPDHQVLYFIGFTKRQHQQILDETPNLKNMHRGSFALTALLCKLRTGDSGDRLACLFQVPRRTLETLMSVARNIILRDYVPRNIGFGHMTREQVAARNSIVADGILGDPDVPPQQKPAITIADATYLYTQKSSNYLFQKDTYSLHKYRNLVKPFIMCCCNGYIIDVRGPYSATTNDATIMRELIEDPEFNNFYNENDIFVLDRGFRDCMDALHDKGYIGHMPETKEDGHSQLTTLEANRSRCVTINRWVVEAVNGRFKRDFKIFRHEYFNRACSHIMHDFKIAAALLNAFATQFTDSLNAEAFVNIINERMFLQNTIADLVSELNLNRRSAIFSPIDGTTMQFPRLSMDELILFACGTYQIRQARSYVGEHFRFHGIYTLEVSRDQIPGLEGTNPLLLRAKIKSRHSSGKTYFVFIVIERNMNGREAITSYCCNCIVGLRTVGCCSHVMSILWYLGYARHEGTTRPAPFLDEVIIRL</sequence>
<feature type="domain" description="DDE Tnp4" evidence="3">
    <location>
        <begin position="137"/>
        <end position="302"/>
    </location>
</feature>
<dbReference type="Pfam" id="PF13359">
    <property type="entry name" value="DDE_Tnp_4"/>
    <property type="match status" value="1"/>
</dbReference>
<dbReference type="EMBL" id="JBEUOH010000009">
    <property type="protein sequence ID" value="KAL0882760.1"/>
    <property type="molecule type" value="Genomic_DNA"/>
</dbReference>
<organism evidence="4 5">
    <name type="scientific">Loxostege sticticalis</name>
    <name type="common">Beet webworm moth</name>
    <dbReference type="NCBI Taxonomy" id="481309"/>
    <lineage>
        <taxon>Eukaryota</taxon>
        <taxon>Metazoa</taxon>
        <taxon>Ecdysozoa</taxon>
        <taxon>Arthropoda</taxon>
        <taxon>Hexapoda</taxon>
        <taxon>Insecta</taxon>
        <taxon>Pterygota</taxon>
        <taxon>Neoptera</taxon>
        <taxon>Endopterygota</taxon>
        <taxon>Lepidoptera</taxon>
        <taxon>Glossata</taxon>
        <taxon>Ditrysia</taxon>
        <taxon>Pyraloidea</taxon>
        <taxon>Crambidae</taxon>
        <taxon>Pyraustinae</taxon>
        <taxon>Loxostege</taxon>
    </lineage>
</organism>
<keyword evidence="2" id="KW-0479">Metal-binding</keyword>
<comment type="caution">
    <text evidence="4">The sequence shown here is derived from an EMBL/GenBank/DDBJ whole genome shotgun (WGS) entry which is preliminary data.</text>
</comment>
<proteinExistence type="predicted"/>